<accession>A0A379IQS5</accession>
<dbReference type="Proteomes" id="UP000254260">
    <property type="component" value="Unassembled WGS sequence"/>
</dbReference>
<name>A0A379IQS5_ECTME</name>
<protein>
    <submittedName>
        <fullName evidence="1">Replication protein</fullName>
    </submittedName>
</protein>
<dbReference type="AlphaFoldDB" id="A0A379IQS5"/>
<evidence type="ECO:0000313" key="1">
    <source>
        <dbReference type="EMBL" id="SUD38615.1"/>
    </source>
</evidence>
<dbReference type="RefSeq" id="WP_115290748.1">
    <property type="nucleotide sequence ID" value="NZ_UGUU01000001.1"/>
</dbReference>
<dbReference type="OrthoDB" id="7510727at2"/>
<gene>
    <name evidence="1" type="ORF">NCTC10899_01404</name>
</gene>
<proteinExistence type="predicted"/>
<reference evidence="1 2" key="1">
    <citation type="submission" date="2018-06" db="EMBL/GenBank/DDBJ databases">
        <authorList>
            <consortium name="Pathogen Informatics"/>
            <person name="Doyle S."/>
        </authorList>
    </citation>
    <scope>NUCLEOTIDE SEQUENCE [LARGE SCALE GENOMIC DNA]</scope>
    <source>
        <strain evidence="1 2">NCTC10899</strain>
    </source>
</reference>
<evidence type="ECO:0000313" key="2">
    <source>
        <dbReference type="Proteomes" id="UP000254260"/>
    </source>
</evidence>
<organism evidence="1 2">
    <name type="scientific">Ectopseudomonas mendocina</name>
    <name type="common">Pseudomonas mendocina</name>
    <dbReference type="NCBI Taxonomy" id="300"/>
    <lineage>
        <taxon>Bacteria</taxon>
        <taxon>Pseudomonadati</taxon>
        <taxon>Pseudomonadota</taxon>
        <taxon>Gammaproteobacteria</taxon>
        <taxon>Pseudomonadales</taxon>
        <taxon>Pseudomonadaceae</taxon>
        <taxon>Ectopseudomonas</taxon>
    </lineage>
</organism>
<dbReference type="EMBL" id="UGUU01000001">
    <property type="protein sequence ID" value="SUD38615.1"/>
    <property type="molecule type" value="Genomic_DNA"/>
</dbReference>
<sequence length="205" mass="23151">MMFGSFYTQWVRQDGLKSFRGGSSAGRSIAALKCFIALGISVHFMTRKVKLSLSGFEELTGLSKPMVIRGIEALEQEGVVSVVRGAHTNEYTLNHDYQEEHWAKLPVARLRKHLKEIPNRGLIPLTALKIYLVLATVRQRHSIEANIGYDKLREKTGVQRSQIRSALDILLNHSLIRVMQVEADTKTFNTYALLGLKERSVDDID</sequence>